<dbReference type="RefSeq" id="WP_048733526.1">
    <property type="nucleotide sequence ID" value="NZ_CP012033.1"/>
</dbReference>
<reference evidence="1 2" key="1">
    <citation type="submission" date="2015-07" db="EMBL/GenBank/DDBJ databases">
        <title>Lactobacillus korensis/26-25/ whole genome sequencing.</title>
        <authorList>
            <person name="Kim M.K."/>
            <person name="Im W.-T."/>
            <person name="Srinivasan S."/>
            <person name="Lee J.-J."/>
        </authorList>
    </citation>
    <scope>NUCLEOTIDE SEQUENCE [LARGE SCALE GENOMIC DNA]</scope>
    <source>
        <strain evidence="1 2">26-25</strain>
    </source>
</reference>
<keyword evidence="2" id="KW-1185">Reference proteome</keyword>
<dbReference type="Proteomes" id="UP000036000">
    <property type="component" value="Chromosome"/>
</dbReference>
<protein>
    <submittedName>
        <fullName evidence="1">Uncharacterized protein</fullName>
    </submittedName>
</protein>
<sequence length="502" mass="55755">MAVTLSNKLRDLLLASNLGLSRDHRLAGWNVLTILYHDGAMSGVVTTLGTLLQAYNANYLELDERPLTDVVLKRILDVLSDQAKLVEVAPRKVRLPMKNGAYHIQQSFVYKITSSGIEYLTMMQRVIDADNTVTANITRIQEYCDLVVKLTDPSLAADSTQLYNDFQNMLAAYADVMKGMHKLDEDLSELANDLAFNHGGEAANHLQGMLRDRAIPAFRKLLAQGPRLQALANSTDFSQRVARSQQGSDDLDAAHAVGDQGKMLLRFQKARDYTQRQLDRLAASFDPSPTAIDSSMDTVYLLFQTILDAIRLLSQEYDHIQGQTVDIQALTGKIDELLTHYQSVVVRQPLPRHLPQDREVDDAADLLDATTMGAVVYEAMPQRTVAVTEADNPQLADDDPDVADDQAGLAEFQRVIMQRADYGEVNHDLEMTSIHARDEVIRLYSATGIDHYDSFAPFGRPVVKVETLPNSQPIHVHCGDEAYTVTLPSGFAVWFAPTVDSL</sequence>
<evidence type="ECO:0000313" key="2">
    <source>
        <dbReference type="Proteomes" id="UP000036000"/>
    </source>
</evidence>
<evidence type="ECO:0000313" key="1">
    <source>
        <dbReference type="EMBL" id="AKP64451.1"/>
    </source>
</evidence>
<dbReference type="AlphaFoldDB" id="A0AAC8UUZ1"/>
<dbReference type="KEGG" id="lko:ABN16_05190"/>
<accession>A0AAC8UUZ1</accession>
<proteinExistence type="predicted"/>
<organism evidence="1 2">
    <name type="scientific">Levilactobacillus koreensis</name>
    <dbReference type="NCBI Taxonomy" id="637971"/>
    <lineage>
        <taxon>Bacteria</taxon>
        <taxon>Bacillati</taxon>
        <taxon>Bacillota</taxon>
        <taxon>Bacilli</taxon>
        <taxon>Lactobacillales</taxon>
        <taxon>Lactobacillaceae</taxon>
        <taxon>Levilactobacillus</taxon>
    </lineage>
</organism>
<name>A0AAC8UUZ1_9LACO</name>
<gene>
    <name evidence="1" type="ORF">ABN16_05190</name>
</gene>
<dbReference type="EMBL" id="CP012033">
    <property type="protein sequence ID" value="AKP64451.1"/>
    <property type="molecule type" value="Genomic_DNA"/>
</dbReference>